<evidence type="ECO:0000313" key="9">
    <source>
        <dbReference type="Proteomes" id="UP000694843"/>
    </source>
</evidence>
<evidence type="ECO:0000256" key="5">
    <source>
        <dbReference type="ARBA" id="ARBA00023242"/>
    </source>
</evidence>
<evidence type="ECO:0000256" key="6">
    <source>
        <dbReference type="PROSITE-ProRule" id="PRU00042"/>
    </source>
</evidence>
<feature type="region of interest" description="Disordered" evidence="7">
    <location>
        <begin position="1237"/>
        <end position="1295"/>
    </location>
</feature>
<dbReference type="PROSITE" id="PS00028">
    <property type="entry name" value="ZINC_FINGER_C2H2_1"/>
    <property type="match status" value="11"/>
</dbReference>
<evidence type="ECO:0000256" key="1">
    <source>
        <dbReference type="ARBA" id="ARBA00022723"/>
    </source>
</evidence>
<feature type="region of interest" description="Disordered" evidence="7">
    <location>
        <begin position="374"/>
        <end position="406"/>
    </location>
</feature>
<dbReference type="GO" id="GO:0006355">
    <property type="term" value="P:regulation of DNA-templated transcription"/>
    <property type="evidence" value="ECO:0007669"/>
    <property type="project" value="UniProtKB-ARBA"/>
</dbReference>
<dbReference type="FunFam" id="3.30.160.60:FF:000446">
    <property type="entry name" value="Zinc finger protein"/>
    <property type="match status" value="2"/>
</dbReference>
<feature type="domain" description="C2H2-type" evidence="8">
    <location>
        <begin position="2698"/>
        <end position="2721"/>
    </location>
</feature>
<feature type="domain" description="C2H2-type" evidence="8">
    <location>
        <begin position="2917"/>
        <end position="2945"/>
    </location>
</feature>
<feature type="compositionally biased region" description="Polar residues" evidence="7">
    <location>
        <begin position="374"/>
        <end position="387"/>
    </location>
</feature>
<evidence type="ECO:0000256" key="2">
    <source>
        <dbReference type="ARBA" id="ARBA00022737"/>
    </source>
</evidence>
<dbReference type="FunFam" id="3.30.160.60:FF:002343">
    <property type="entry name" value="Zinc finger protein 33A"/>
    <property type="match status" value="1"/>
</dbReference>
<keyword evidence="2" id="KW-0677">Repeat</keyword>
<feature type="region of interest" description="Disordered" evidence="7">
    <location>
        <begin position="2542"/>
        <end position="2562"/>
    </location>
</feature>
<feature type="domain" description="C2H2-type" evidence="8">
    <location>
        <begin position="2946"/>
        <end position="2973"/>
    </location>
</feature>
<feature type="compositionally biased region" description="Polar residues" evidence="7">
    <location>
        <begin position="2865"/>
        <end position="2874"/>
    </location>
</feature>
<dbReference type="OrthoDB" id="6375028at2759"/>
<keyword evidence="3 6" id="KW-0863">Zinc-finger</keyword>
<dbReference type="InterPro" id="IPR050826">
    <property type="entry name" value="Krueppel_C2H2_ZnFinger"/>
</dbReference>
<feature type="domain" description="C2H2-type" evidence="8">
    <location>
        <begin position="2838"/>
        <end position="2860"/>
    </location>
</feature>
<keyword evidence="9" id="KW-1185">Reference proteome</keyword>
<organism evidence="9 10">
    <name type="scientific">Hyalella azteca</name>
    <name type="common">Amphipod</name>
    <dbReference type="NCBI Taxonomy" id="294128"/>
    <lineage>
        <taxon>Eukaryota</taxon>
        <taxon>Metazoa</taxon>
        <taxon>Ecdysozoa</taxon>
        <taxon>Arthropoda</taxon>
        <taxon>Crustacea</taxon>
        <taxon>Multicrustacea</taxon>
        <taxon>Malacostraca</taxon>
        <taxon>Eumalacostraca</taxon>
        <taxon>Peracarida</taxon>
        <taxon>Amphipoda</taxon>
        <taxon>Senticaudata</taxon>
        <taxon>Talitrida</taxon>
        <taxon>Talitroidea</taxon>
        <taxon>Hyalellidae</taxon>
        <taxon>Hyalella</taxon>
    </lineage>
</organism>
<name>A0A979FRM0_HYAAZ</name>
<feature type="region of interest" description="Disordered" evidence="7">
    <location>
        <begin position="1397"/>
        <end position="1421"/>
    </location>
</feature>
<gene>
    <name evidence="10" type="primary">LOC108667462</name>
</gene>
<proteinExistence type="predicted"/>
<dbReference type="Pfam" id="PF00096">
    <property type="entry name" value="zf-C2H2"/>
    <property type="match status" value="3"/>
</dbReference>
<feature type="region of interest" description="Disordered" evidence="7">
    <location>
        <begin position="2420"/>
        <end position="2443"/>
    </location>
</feature>
<protein>
    <submittedName>
        <fullName evidence="10">Uncharacterized protein LOC108667462</fullName>
    </submittedName>
</protein>
<feature type="domain" description="C2H2-type" evidence="8">
    <location>
        <begin position="2810"/>
        <end position="2837"/>
    </location>
</feature>
<evidence type="ECO:0000256" key="3">
    <source>
        <dbReference type="ARBA" id="ARBA00022771"/>
    </source>
</evidence>
<feature type="compositionally biased region" description="Low complexity" evidence="7">
    <location>
        <begin position="1285"/>
        <end position="1295"/>
    </location>
</feature>
<dbReference type="GO" id="GO:0005634">
    <property type="term" value="C:nucleus"/>
    <property type="evidence" value="ECO:0007669"/>
    <property type="project" value="UniProtKB-ARBA"/>
</dbReference>
<keyword evidence="1" id="KW-0479">Metal-binding</keyword>
<evidence type="ECO:0000256" key="4">
    <source>
        <dbReference type="ARBA" id="ARBA00022833"/>
    </source>
</evidence>
<dbReference type="SUPFAM" id="SSF57667">
    <property type="entry name" value="beta-beta-alpha zinc fingers"/>
    <property type="match status" value="5"/>
</dbReference>
<feature type="compositionally biased region" description="Polar residues" evidence="7">
    <location>
        <begin position="1397"/>
        <end position="1412"/>
    </location>
</feature>
<dbReference type="SMART" id="SM00355">
    <property type="entry name" value="ZnF_C2H2"/>
    <property type="match status" value="12"/>
</dbReference>
<feature type="compositionally biased region" description="Polar residues" evidence="7">
    <location>
        <begin position="226"/>
        <end position="246"/>
    </location>
</feature>
<feature type="domain" description="C2H2-type" evidence="8">
    <location>
        <begin position="2974"/>
        <end position="3001"/>
    </location>
</feature>
<sequence>MEANSSNKETNDVNASEGSWSGSSQTAAAGFCFMCCRPVTGNCQPTLDMLSTVVSQVSVREKVEHETGWHLSSVNQLPTGVCSQCFNFVNEIDVMEHKLNLYRNILRSNVQASLNSFREGKVHFNKHSTEVKLDSLPVENRQDSVVNGNNFIAVDDFERDSASPKLKLSDKVMDTLSGSSSTAQPSSLCTQVSLASVPLQLSPIPLTSKASSVNISIPSSLDRISGNDSLKNTQSSISQPHVSQESFGNCNMHDQEQPFNLSVCSTSNMTQSYCTLTQSVSKDAASSYLAQKSFNSDLNMGKSLSSQHDNSPITSGNLLAFELCSGSRKKGPVDAVQRCSLGNRTDLATSNGGLEATINSFKVDSPRSTTITQSNLAFSSTSVTPPSSRYRENASASSPTNTMQKVSTAVTTRNVYASISGQVNSSFVSDSTQNNNGQKLASSQASLLSSGVGNSPLHSSIAALSSRELPINSFSENLNTSIDGSHVSSYSSYTKNDDVKFEATVKPGKGRKRASDTSTSEIVPSSLVTAVEVADQISQTLSPIRSCCEQSSRVCATTCVFNSPNDDSLDSSMNNSFLSANCPISFSLLSPSLPAAPPHASLLSPESHTVSCTSPTFLLSLHQSALDVNLFSYPCDKNEFKIKDDSCSESSDEVLSVDDEVPQIGMSPHSVASCPSGSKEVGTSKVKFEARPENQVDVTQNVKNDLKITDNDSFKNGQFSILTSIGDDVDSLCEDVVKQHLSNEKRIEDSKYKVSAPNAVDEVHEGAVITDSSVPTGHRQILPSVSGEQSNKDGKHYEKNYAKAFDSHGYDLSMNSIRSTTYPVSEGIEILGSPTNASNKFSNPEVGCTRSHLNTHVYSSPLFRKFPSSETRKTEEILSTEVLTHSELFLSSITSENDRNEQKSGSICSANVVSCENPSDLNKRGSDNVLEASKDSLINPMRSLNLELAHLESHSTFSPSHPNAPQCSSHPSIRPLHCMSSNFLTGFNKADRNQSQFPISLDGALPIASIFNSKPSFRSNELLRAPDHINNSKFSDVSGAKISSPLCSPTYSHFTAGIVASSVASTSNELLPCNQFTVDSSHRHFSPNNRSGFSRSNRESSCSFFDSSLVLTASIKSSLESEKSADAKIGITIPISTQCSNHSSSKDQSQFGVTSCASNISIPLVTKLSVNGHSNENENLTLNRCMANKLKRESSLHENDSFDPIADAQTSVMVLDATKDGDNVHHNLQSNVSVSKQGRVVQSKHTIGRSRYSKRKSKKTKTKRLNSTKSYKPATKKSKKRFINSDKSSLNSSPSYSMTGFDQVSVSRKSLTSCATDADGAVINSLDNKKTCTTSSSDVLAPVKEASKSVESSDSMELILAGPFDDANSSEITGGQNSFTKLPGIFFDQKLEQSNLKQESSEDGISSTLTNFSKDDHTANGAATNVEVLSKEEESETRKLPISEACCMTSQTLTSLNSSTSACSPCIVPSLAMKSCSTLGDSSSFIIESKQCSSRSKSCGNIANDSSSSSAQSANNKTNNLTQLDGGETFNISTEFFAQIVASPNDNGANFSIDDIPLNGPLGISSSCDRTTICNSTDSLIPDLVPNKVVESRSQNMYQNTAKIHSTDFSGSMAPTAKEVINLHHPCEMTPSSHVHITSTHYGSSNIKQSSDGVVVRTDSSNTFHVTSPDRVIQAQCALDCRNVNVFQPSSKSNSYNAQRYFSSEGSTSGQDSTHATRLQYEFEGAIASCSKSVLAQSNFPQSNSQMMCHTNQVFTGGVKQMLSVSKVRSSLGHSQVSCSSTQTQAMIGQIMEHSFDLKKANSLIHRSNTVPYVIPAASRCDSVINKKPQIWTNASPQNNPTVQQFESLKNEATYYLKNDAQHASVTNHPNHGNEVQDIQLNHQFQNPCNFSIYEEMQHPCVPVVPGNNSNFVNYLHSNSSIHNCGKNQMNDNRNFTSVYNTQQHGHHLSQQGSVITGASQQANACATNAYFQHPNGHVRYPLKMNQSVNSCGSTSNVLHNSSDTVAVHDFSMLEQEHSMLLTSNLSTQPNNHASSSGVNYASNQNANGNSEATFQSGSKIRVPGINSLSAANVKTLNPTHCSSSSFELPVDASANHCVANYDATNPHRYFANPNRMRSHVVANELSNCQAMCNTNEVANSVLPSLPYGINVQHGVSNGSMHFPSVQVHHNALPQPSSAVYSDGHGQQNVNVMPPQQMHYLPVPSGHTYCDVSCIHSCMSYQYSDYARNKHSHSLPEYIGPPNIAEVPGQQQVFHETINHSYSTSVVPPVTSSCFNSAGLYTSVKKFDSPNSLHSNQSSSCSVEVTQRNKKCSNSHIALLKNQILSTEPDVLEKSAVYDNNAQKIATGYHVAEINPTHLAVPASTMNVENPNLELAEANPTSASRNLKKDRFGTENLQPSMTVAKCDVIEASTCSNNVDTPKFNQTSRHPCENDSSYNLNDSQPKVSLSRDVMTQHDSSLNTNNYNLSKFTNNSTVNSEITVDESNYIVRTSADSPILNCTNPCSVVSSCKTTTEMDIDIEECDFPDDHLLVLDNKSDYKSSQTMSSDFENQDPAEIAPNPDPQDVMKLSVSGAGDFSKNLGNAQTDGCPDAVNSEFVEEPEERSLNRPSTPELLRNVQEATEYHKPTLLTRNLKMKKHAKLQICRQCDQVFSTRNCLVRHIERRHKISMMHFNCPNCAKKCNSERSLNRHMLQHKNFTCKLCHETFSSRTDFKKHIDQHSRGSLSCTSCNKDCSTIQALISHMNTHTKEKPNYLCTTCQKEFANKRNLIVHVRTHTGERPHKCSNCRKTFSVRSNMLAHEEMCLDKCRFKCDLCSRGFPLESVYKRHLEEHEGKFAYTCTVCQKGFSKPSGLKAHSRTHELVQQFPTNHSNPVKTQKKQKDRKTKKSSKCPVCGKQLSRHQLLKDHLARHANERNHKCPDCDQVFFYKSNIRSHQLAQHSNVKKFACPDCSKSFASKNSLNIHLTVHSGVKPHQCHVCGKAFSIRSNYTRHLKCHATPSINSIPAKLF</sequence>
<feature type="domain" description="C2H2-type" evidence="8">
    <location>
        <begin position="2889"/>
        <end position="2916"/>
    </location>
</feature>
<feature type="compositionally biased region" description="Polar residues" evidence="7">
    <location>
        <begin position="394"/>
        <end position="406"/>
    </location>
</feature>
<dbReference type="FunFam" id="3.30.160.60:FF:000100">
    <property type="entry name" value="Zinc finger 45-like"/>
    <property type="match status" value="1"/>
</dbReference>
<dbReference type="PANTHER" id="PTHR24377">
    <property type="entry name" value="IP01015P-RELATED"/>
    <property type="match status" value="1"/>
</dbReference>
<feature type="domain" description="C2H2-type" evidence="8">
    <location>
        <begin position="2754"/>
        <end position="2781"/>
    </location>
</feature>
<dbReference type="RefSeq" id="XP_047739781.1">
    <property type="nucleotide sequence ID" value="XM_047883825.1"/>
</dbReference>
<evidence type="ECO:0000256" key="7">
    <source>
        <dbReference type="SAM" id="MobiDB-lite"/>
    </source>
</evidence>
<reference evidence="10" key="1">
    <citation type="submission" date="2025-08" db="UniProtKB">
        <authorList>
            <consortium name="RefSeq"/>
        </authorList>
    </citation>
    <scope>IDENTIFICATION</scope>
    <source>
        <tissue evidence="10">Whole organism</tissue>
    </source>
</reference>
<evidence type="ECO:0000259" key="8">
    <source>
        <dbReference type="PROSITE" id="PS50157"/>
    </source>
</evidence>
<dbReference type="GO" id="GO:0008270">
    <property type="term" value="F:zinc ion binding"/>
    <property type="evidence" value="ECO:0007669"/>
    <property type="project" value="UniProtKB-KW"/>
</dbReference>
<feature type="domain" description="C2H2-type" evidence="8">
    <location>
        <begin position="2673"/>
        <end position="2695"/>
    </location>
</feature>
<evidence type="ECO:0000313" key="10">
    <source>
        <dbReference type="RefSeq" id="XP_047739781.1"/>
    </source>
</evidence>
<dbReference type="InterPro" id="IPR013087">
    <property type="entry name" value="Znf_C2H2_type"/>
</dbReference>
<keyword evidence="4" id="KW-0862">Zinc</keyword>
<dbReference type="GeneID" id="108667462"/>
<feature type="region of interest" description="Disordered" evidence="7">
    <location>
        <begin position="224"/>
        <end position="246"/>
    </location>
</feature>
<feature type="compositionally biased region" description="Basic residues" evidence="7">
    <location>
        <begin position="1246"/>
        <end position="1266"/>
    </location>
</feature>
<dbReference type="KEGG" id="hazt:108667462"/>
<feature type="region of interest" description="Disordered" evidence="7">
    <location>
        <begin position="2029"/>
        <end position="2056"/>
    </location>
</feature>
<dbReference type="PROSITE" id="PS50157">
    <property type="entry name" value="ZINC_FINGER_C2H2_2"/>
    <property type="match status" value="10"/>
</dbReference>
<dbReference type="Pfam" id="PF12874">
    <property type="entry name" value="zf-met"/>
    <property type="match status" value="1"/>
</dbReference>
<feature type="domain" description="C2H2-type" evidence="8">
    <location>
        <begin position="2725"/>
        <end position="2752"/>
    </location>
</feature>
<dbReference type="Gene3D" id="3.30.160.60">
    <property type="entry name" value="Classic Zinc Finger"/>
    <property type="match status" value="8"/>
</dbReference>
<dbReference type="Proteomes" id="UP000694843">
    <property type="component" value="Unplaced"/>
</dbReference>
<dbReference type="InterPro" id="IPR036236">
    <property type="entry name" value="Znf_C2H2_sf"/>
</dbReference>
<keyword evidence="5" id="KW-0539">Nucleus</keyword>
<feature type="region of interest" description="Disordered" evidence="7">
    <location>
        <begin position="2865"/>
        <end position="2892"/>
    </location>
</feature>
<accession>A0A979FRM0</accession>
<feature type="compositionally biased region" description="Basic residues" evidence="7">
    <location>
        <begin position="2876"/>
        <end position="2889"/>
    </location>
</feature>